<comment type="similarity">
    <text evidence="7">Belongs to the drug/metabolite transporter (DMT) superfamily. Small multidrug resistance (SMR) (TC 2.A.7.1) family.</text>
</comment>
<comment type="subcellular location">
    <subcellularLocation>
        <location evidence="1 7">Cell membrane</location>
        <topology evidence="1 7">Multi-pass membrane protein</topology>
    </subcellularLocation>
</comment>
<feature type="transmembrane region" description="Helical" evidence="8">
    <location>
        <begin position="85"/>
        <end position="103"/>
    </location>
</feature>
<dbReference type="Gene3D" id="1.10.3730.20">
    <property type="match status" value="1"/>
</dbReference>
<protein>
    <submittedName>
        <fullName evidence="9">Small multidrug resistance family (SMR) protein</fullName>
    </submittedName>
</protein>
<sequence>MTAWVLLSLAILSETVGSAALRASEGFSKPLPSVLVAVGFGLAFFLLSQVLKSLPLGMTYAIWAGVGTALTAVVGWLYFKDPFQFGALVGIGIIIVGVAVLNLSGAKH</sequence>
<feature type="transmembrane region" description="Helical" evidence="8">
    <location>
        <begin position="60"/>
        <end position="79"/>
    </location>
</feature>
<dbReference type="SUPFAM" id="SSF103481">
    <property type="entry name" value="Multidrug resistance efflux transporter EmrE"/>
    <property type="match status" value="1"/>
</dbReference>
<dbReference type="PANTHER" id="PTHR30561:SF1">
    <property type="entry name" value="MULTIDRUG TRANSPORTER EMRE"/>
    <property type="match status" value="1"/>
</dbReference>
<evidence type="ECO:0000256" key="4">
    <source>
        <dbReference type="ARBA" id="ARBA00022692"/>
    </source>
</evidence>
<evidence type="ECO:0000256" key="8">
    <source>
        <dbReference type="SAM" id="Phobius"/>
    </source>
</evidence>
<keyword evidence="2" id="KW-0813">Transport</keyword>
<dbReference type="Pfam" id="PF00893">
    <property type="entry name" value="Multi_Drug_Res"/>
    <property type="match status" value="1"/>
</dbReference>
<gene>
    <name evidence="9" type="ORF">AVDCRST_MAG86-1730</name>
</gene>
<evidence type="ECO:0000256" key="5">
    <source>
        <dbReference type="ARBA" id="ARBA00022989"/>
    </source>
</evidence>
<dbReference type="GO" id="GO:0005886">
    <property type="term" value="C:plasma membrane"/>
    <property type="evidence" value="ECO:0007669"/>
    <property type="project" value="UniProtKB-SubCell"/>
</dbReference>
<dbReference type="FunFam" id="1.10.3730.20:FF:000001">
    <property type="entry name" value="Quaternary ammonium compound resistance transporter SugE"/>
    <property type="match status" value="1"/>
</dbReference>
<evidence type="ECO:0000256" key="7">
    <source>
        <dbReference type="RuleBase" id="RU003942"/>
    </source>
</evidence>
<dbReference type="AlphaFoldDB" id="A0A6J4V7X7"/>
<keyword evidence="4 7" id="KW-0812">Transmembrane</keyword>
<dbReference type="InterPro" id="IPR000390">
    <property type="entry name" value="Small_drug/metabolite_transptr"/>
</dbReference>
<dbReference type="InterPro" id="IPR045324">
    <property type="entry name" value="Small_multidrug_res"/>
</dbReference>
<dbReference type="PANTHER" id="PTHR30561">
    <property type="entry name" value="SMR FAMILY PROTON-DEPENDENT DRUG EFFLUX TRANSPORTER SUGE"/>
    <property type="match status" value="1"/>
</dbReference>
<evidence type="ECO:0000256" key="1">
    <source>
        <dbReference type="ARBA" id="ARBA00004651"/>
    </source>
</evidence>
<proteinExistence type="inferred from homology"/>
<dbReference type="EMBL" id="CADCWP010000131">
    <property type="protein sequence ID" value="CAA9571783.1"/>
    <property type="molecule type" value="Genomic_DNA"/>
</dbReference>
<keyword evidence="3" id="KW-1003">Cell membrane</keyword>
<dbReference type="GO" id="GO:0022857">
    <property type="term" value="F:transmembrane transporter activity"/>
    <property type="evidence" value="ECO:0007669"/>
    <property type="project" value="InterPro"/>
</dbReference>
<reference evidence="9" key="1">
    <citation type="submission" date="2020-02" db="EMBL/GenBank/DDBJ databases">
        <authorList>
            <person name="Meier V. D."/>
        </authorList>
    </citation>
    <scope>NUCLEOTIDE SEQUENCE</scope>
    <source>
        <strain evidence="9">AVDCRST_MAG86</strain>
    </source>
</reference>
<dbReference type="InterPro" id="IPR037185">
    <property type="entry name" value="EmrE-like"/>
</dbReference>
<organism evidence="9">
    <name type="scientific">uncultured Truepera sp</name>
    <dbReference type="NCBI Taxonomy" id="543023"/>
    <lineage>
        <taxon>Bacteria</taxon>
        <taxon>Thermotogati</taxon>
        <taxon>Deinococcota</taxon>
        <taxon>Deinococci</taxon>
        <taxon>Trueperales</taxon>
        <taxon>Trueperaceae</taxon>
        <taxon>Truepera</taxon>
        <taxon>environmental samples</taxon>
    </lineage>
</organism>
<feature type="transmembrane region" description="Helical" evidence="8">
    <location>
        <begin position="30"/>
        <end position="48"/>
    </location>
</feature>
<evidence type="ECO:0000313" key="9">
    <source>
        <dbReference type="EMBL" id="CAA9571783.1"/>
    </source>
</evidence>
<evidence type="ECO:0000256" key="3">
    <source>
        <dbReference type="ARBA" id="ARBA00022475"/>
    </source>
</evidence>
<keyword evidence="6 8" id="KW-0472">Membrane</keyword>
<evidence type="ECO:0000256" key="2">
    <source>
        <dbReference type="ARBA" id="ARBA00022448"/>
    </source>
</evidence>
<accession>A0A6J4V7X7</accession>
<keyword evidence="5 8" id="KW-1133">Transmembrane helix</keyword>
<evidence type="ECO:0000256" key="6">
    <source>
        <dbReference type="ARBA" id="ARBA00023136"/>
    </source>
</evidence>
<name>A0A6J4V7X7_9DEIN</name>